<dbReference type="EMBL" id="CP051142">
    <property type="protein sequence ID" value="QIX00451.1"/>
    <property type="molecule type" value="Genomic_DNA"/>
</dbReference>
<evidence type="ECO:0000256" key="2">
    <source>
        <dbReference type="SAM" id="SignalP"/>
    </source>
</evidence>
<evidence type="ECO:0000313" key="3">
    <source>
        <dbReference type="EMBL" id="QIX00451.1"/>
    </source>
</evidence>
<evidence type="ECO:0000256" key="1">
    <source>
        <dbReference type="SAM" id="MobiDB-lite"/>
    </source>
</evidence>
<organism evidence="3 4">
    <name type="scientific">Peltaster fructicola</name>
    <dbReference type="NCBI Taxonomy" id="286661"/>
    <lineage>
        <taxon>Eukaryota</taxon>
        <taxon>Fungi</taxon>
        <taxon>Dikarya</taxon>
        <taxon>Ascomycota</taxon>
        <taxon>Pezizomycotina</taxon>
        <taxon>Dothideomycetes</taxon>
        <taxon>Dothideomycetes incertae sedis</taxon>
        <taxon>Peltaster</taxon>
    </lineage>
</organism>
<feature type="region of interest" description="Disordered" evidence="1">
    <location>
        <begin position="433"/>
        <end position="456"/>
    </location>
</feature>
<feature type="region of interest" description="Disordered" evidence="1">
    <location>
        <begin position="339"/>
        <end position="396"/>
    </location>
</feature>
<feature type="region of interest" description="Disordered" evidence="1">
    <location>
        <begin position="605"/>
        <end position="625"/>
    </location>
</feature>
<name>A0A6H0Y0K3_9PEZI</name>
<reference evidence="3 4" key="1">
    <citation type="journal article" date="2016" name="Sci. Rep.">
        <title>Peltaster fructicola genome reveals evolution from an invasive phytopathogen to an ectophytic parasite.</title>
        <authorList>
            <person name="Xu C."/>
            <person name="Chen H."/>
            <person name="Gleason M.L."/>
            <person name="Xu J.R."/>
            <person name="Liu H."/>
            <person name="Zhang R."/>
            <person name="Sun G."/>
        </authorList>
    </citation>
    <scope>NUCLEOTIDE SEQUENCE [LARGE SCALE GENOMIC DNA]</scope>
    <source>
        <strain evidence="3 4">LNHT1506</strain>
    </source>
</reference>
<keyword evidence="2" id="KW-0732">Signal</keyword>
<dbReference type="Proteomes" id="UP000503462">
    <property type="component" value="Chromosome 4"/>
</dbReference>
<feature type="signal peptide" evidence="2">
    <location>
        <begin position="1"/>
        <end position="18"/>
    </location>
</feature>
<protein>
    <submittedName>
        <fullName evidence="3">Uncharacterized protein</fullName>
    </submittedName>
</protein>
<evidence type="ECO:0000313" key="4">
    <source>
        <dbReference type="Proteomes" id="UP000503462"/>
    </source>
</evidence>
<dbReference type="AlphaFoldDB" id="A0A6H0Y0K3"/>
<sequence length="673" mass="69796">MFSLLTVLLVVGARPALSQTASNTITAAPLVASAYSATEVTGLPSSAYYWNQNRTCPYSCWFMQPYMQTMTWSQFITPMVVGTALVIVDPVLDKTITTTQYNTLTSKFMVNGTVSTYQRATTTTGTNISGTSVHYPTPWYDVSGFFFSGILPNISAESTTCHYVPHPTTAFNNYNEPPPSHYPWPATSLQPLNEEDPYGDWYTMVKPLAGASRWQTDMPTFSLEALSSWFPESKLLSALYTDCTNPNWAAGVHAASGQAAVLTTSTTTLSSSSTPSVLDVAGTTAESSTARSILTAQTGSPTAALPTASAPITSLLPSTIAIFSAAQVQSRLEGALSSQDSATSTVSTVPTSTVQSPLASTADADFHPAPPAGSQSSSSTVARPSSQHPENSSGQQVIRVSTALAPALSPVPVQPIASDQQSDKKIEDTQSYTGVIQGNPSSTIQEQRRSTAGTQDANIVIGASTSLVLESEVAVGNSADHPGSGLQTMLATFQLPSQSTVRTITGQASSIQHSDPGIVLLPLMTGSSSNTAVAASTLPQIIYGSQDLPSPGSNSIQSSLLAPTLLPPVLEASGSMAAATSTHSHVIGGPQTLPSVPSVGSVPAAGTRTDKPVGSAAGRTLRPSSSSMTVSTSTIEVVSSSATAAVLQGAGLVLQSNGRFMIAVVLALWCLVR</sequence>
<gene>
    <name evidence="3" type="ORF">AMS68_005968</name>
</gene>
<feature type="chain" id="PRO_5026229268" evidence="2">
    <location>
        <begin position="19"/>
        <end position="673"/>
    </location>
</feature>
<feature type="compositionally biased region" description="Polar residues" evidence="1">
    <location>
        <begin position="380"/>
        <end position="396"/>
    </location>
</feature>
<proteinExistence type="predicted"/>
<feature type="compositionally biased region" description="Low complexity" evidence="1">
    <location>
        <begin position="341"/>
        <end position="356"/>
    </location>
</feature>
<keyword evidence="4" id="KW-1185">Reference proteome</keyword>
<accession>A0A6H0Y0K3</accession>